<sequence length="680" mass="77783">MVSLASTERLHGVIAPSVGGSLKRKQPDASPTSNGAGAPSGQTKRRKVTFDPDVDVHVMTDENEKPLELVEEEVRRALEKHAAGDSIAYDQIRSIITDKPTASRSLLTGQLQKYIVALTRVVPLLDHKCQGMVHAIIDCQWITRNEQFVRSYRQLLRSLLSVHPGFTNTVLTMLVDMFVDTPSPNMRQQDDPPIQRVRIQTRIHDTLKYIVRQSPMSSTYLGSILSSTFPFPTDTAKAHVQYIRNLLKVSEYCAEIKGEILSLIMDKLVKIDVQIQVDMEELEDDIEEKLIEDEFGEDEAYDSDNESISSEESLDPEEKQIKELKESVTKLDSIMDILFSYYHSIYARGDRFDIDETFENLLSQFANIILPTYRSRHTQFLLFHFSQTSPDLMERFAGCCSHLAFDRGRPEIARISAAAYLASYIARGAHVSRNDVRDVFDLLCHHLENLRISLEPGCKGPDLRRYSSYYAIAQALLYAFCFRWRDLIVTPDDSLPTDEDIIYHEGDFQWYNSIHDILRRNIFSKLNPLKICTPTIVQQFARIAHHLRFLYIFPLLETNKRVRLSRAVGAYSDGIGVRDTALTMKKGEDGFLLDAYFPFDPYVLPRSKKWLQGDYNEWKPIPGMVEDVDEDEDDDDDDDEEEEESDDDDDDDDDSEVLLGNGHQHHHVHDDLDDGTDVSS</sequence>
<dbReference type="Pfam" id="PF05327">
    <property type="entry name" value="RRN3"/>
    <property type="match status" value="1"/>
</dbReference>
<feature type="region of interest" description="Disordered" evidence="2">
    <location>
        <begin position="15"/>
        <end position="48"/>
    </location>
</feature>
<feature type="compositionally biased region" description="Acidic residues" evidence="2">
    <location>
        <begin position="671"/>
        <end position="680"/>
    </location>
</feature>
<dbReference type="GO" id="GO:0001042">
    <property type="term" value="F:RNA polymerase I core binding"/>
    <property type="evidence" value="ECO:0007669"/>
    <property type="project" value="TreeGrafter"/>
</dbReference>
<dbReference type="AlphaFoldDB" id="A0A2V1ECF0"/>
<accession>A0A2V1ECF0</accession>
<dbReference type="PANTHER" id="PTHR12790:SF0">
    <property type="entry name" value="RNA POLYMERASE I-SPECIFIC TRANSCRIPTION INITIATION FACTOR RRN3-RELATED"/>
    <property type="match status" value="1"/>
</dbReference>
<name>A0A2V1ECF0_9PLEO</name>
<feature type="compositionally biased region" description="Acidic residues" evidence="2">
    <location>
        <begin position="626"/>
        <end position="656"/>
    </location>
</feature>
<dbReference type="PANTHER" id="PTHR12790">
    <property type="entry name" value="TRANSCRIPTION INITIATION FACTOR IA RRN3"/>
    <property type="match status" value="1"/>
</dbReference>
<dbReference type="InterPro" id="IPR007991">
    <property type="entry name" value="RNA_pol_I_trans_ini_fac_RRN3"/>
</dbReference>
<feature type="region of interest" description="Disordered" evidence="2">
    <location>
        <begin position="621"/>
        <end position="680"/>
    </location>
</feature>
<dbReference type="STRING" id="97972.A0A2V1ECF0"/>
<dbReference type="Proteomes" id="UP000244855">
    <property type="component" value="Unassembled WGS sequence"/>
</dbReference>
<gene>
    <name evidence="3" type="ORF">DM02DRAFT_608284</name>
</gene>
<organism evidence="3 4">
    <name type="scientific">Periconia macrospinosa</name>
    <dbReference type="NCBI Taxonomy" id="97972"/>
    <lineage>
        <taxon>Eukaryota</taxon>
        <taxon>Fungi</taxon>
        <taxon>Dikarya</taxon>
        <taxon>Ascomycota</taxon>
        <taxon>Pezizomycotina</taxon>
        <taxon>Dothideomycetes</taxon>
        <taxon>Pleosporomycetidae</taxon>
        <taxon>Pleosporales</taxon>
        <taxon>Massarineae</taxon>
        <taxon>Periconiaceae</taxon>
        <taxon>Periconia</taxon>
    </lineage>
</organism>
<evidence type="ECO:0000313" key="4">
    <source>
        <dbReference type="Proteomes" id="UP000244855"/>
    </source>
</evidence>
<proteinExistence type="inferred from homology"/>
<dbReference type="OrthoDB" id="26970at2759"/>
<evidence type="ECO:0000313" key="3">
    <source>
        <dbReference type="EMBL" id="PVI08211.1"/>
    </source>
</evidence>
<dbReference type="GO" id="GO:0005634">
    <property type="term" value="C:nucleus"/>
    <property type="evidence" value="ECO:0007669"/>
    <property type="project" value="TreeGrafter"/>
</dbReference>
<protein>
    <submittedName>
        <fullName evidence="3">RNA polymerase I-specific transcription initiation factor RRN3</fullName>
    </submittedName>
</protein>
<evidence type="ECO:0000256" key="1">
    <source>
        <dbReference type="ARBA" id="ARBA00010098"/>
    </source>
</evidence>
<evidence type="ECO:0000256" key="2">
    <source>
        <dbReference type="SAM" id="MobiDB-lite"/>
    </source>
</evidence>
<dbReference type="EMBL" id="KZ805301">
    <property type="protein sequence ID" value="PVI08211.1"/>
    <property type="molecule type" value="Genomic_DNA"/>
</dbReference>
<feature type="region of interest" description="Disordered" evidence="2">
    <location>
        <begin position="298"/>
        <end position="319"/>
    </location>
</feature>
<comment type="similarity">
    <text evidence="1">Belongs to the RRN3 family.</text>
</comment>
<keyword evidence="4" id="KW-1185">Reference proteome</keyword>
<reference evidence="3 4" key="1">
    <citation type="journal article" date="2018" name="Sci. Rep.">
        <title>Comparative genomics provides insights into the lifestyle and reveals functional heterogeneity of dark septate endophytic fungi.</title>
        <authorList>
            <person name="Knapp D.G."/>
            <person name="Nemeth J.B."/>
            <person name="Barry K."/>
            <person name="Hainaut M."/>
            <person name="Henrissat B."/>
            <person name="Johnson J."/>
            <person name="Kuo A."/>
            <person name="Lim J.H.P."/>
            <person name="Lipzen A."/>
            <person name="Nolan M."/>
            <person name="Ohm R.A."/>
            <person name="Tamas L."/>
            <person name="Grigoriev I.V."/>
            <person name="Spatafora J.W."/>
            <person name="Nagy L.G."/>
            <person name="Kovacs G.M."/>
        </authorList>
    </citation>
    <scope>NUCLEOTIDE SEQUENCE [LARGE SCALE GENOMIC DNA]</scope>
    <source>
        <strain evidence="3 4">DSE2036</strain>
    </source>
</reference>
<dbReference type="GO" id="GO:0006361">
    <property type="term" value="P:transcription initiation at RNA polymerase I promoter"/>
    <property type="evidence" value="ECO:0007669"/>
    <property type="project" value="InterPro"/>
</dbReference>
<dbReference type="GO" id="GO:0003743">
    <property type="term" value="F:translation initiation factor activity"/>
    <property type="evidence" value="ECO:0007669"/>
    <property type="project" value="UniProtKB-KW"/>
</dbReference>
<keyword evidence="3" id="KW-0396">Initiation factor</keyword>
<keyword evidence="3" id="KW-0648">Protein biosynthesis</keyword>
<dbReference type="GO" id="GO:0001181">
    <property type="term" value="F:RNA polymerase I general transcription initiation factor activity"/>
    <property type="evidence" value="ECO:0007669"/>
    <property type="project" value="InterPro"/>
</dbReference>